<dbReference type="RefSeq" id="WP_377807553.1">
    <property type="nucleotide sequence ID" value="NZ_JBHSAJ010000037.1"/>
</dbReference>
<feature type="signal peptide" evidence="2">
    <location>
        <begin position="1"/>
        <end position="30"/>
    </location>
</feature>
<comment type="caution">
    <text evidence="3">The sequence shown here is derived from an EMBL/GenBank/DDBJ whole genome shotgun (WGS) entry which is preliminary data.</text>
</comment>
<evidence type="ECO:0000256" key="1">
    <source>
        <dbReference type="SAM" id="MobiDB-lite"/>
    </source>
</evidence>
<name>A0ABV8DAL0_9BURK</name>
<evidence type="ECO:0000313" key="3">
    <source>
        <dbReference type="EMBL" id="MFC3935580.1"/>
    </source>
</evidence>
<sequence>MRAPASFPYPASSPPRTVCLVLLAPLLSLAQGLAPTPSHRLAPAADAAHVGASTAPLAHPALVPQPPLPSAPPSPRSWREAHEAVAAFPRGHADIVAWEARQSAQPATPPSTVEEQKSPHRHHNGHHGSSNNGQSASPTPMHQRHHAPGGKP</sequence>
<feature type="chain" id="PRO_5045495394" evidence="2">
    <location>
        <begin position="31"/>
        <end position="152"/>
    </location>
</feature>
<organism evidence="3 4">
    <name type="scientific">Acidovorax facilis</name>
    <dbReference type="NCBI Taxonomy" id="12917"/>
    <lineage>
        <taxon>Bacteria</taxon>
        <taxon>Pseudomonadati</taxon>
        <taxon>Pseudomonadota</taxon>
        <taxon>Betaproteobacteria</taxon>
        <taxon>Burkholderiales</taxon>
        <taxon>Comamonadaceae</taxon>
        <taxon>Acidovorax</taxon>
    </lineage>
</organism>
<dbReference type="Proteomes" id="UP001595693">
    <property type="component" value="Unassembled WGS sequence"/>
</dbReference>
<dbReference type="EMBL" id="JBHSAJ010000037">
    <property type="protein sequence ID" value="MFC3935580.1"/>
    <property type="molecule type" value="Genomic_DNA"/>
</dbReference>
<evidence type="ECO:0000313" key="4">
    <source>
        <dbReference type="Proteomes" id="UP001595693"/>
    </source>
</evidence>
<evidence type="ECO:0000256" key="2">
    <source>
        <dbReference type="SAM" id="SignalP"/>
    </source>
</evidence>
<proteinExistence type="predicted"/>
<protein>
    <submittedName>
        <fullName evidence="3">Uncharacterized protein</fullName>
    </submittedName>
</protein>
<gene>
    <name evidence="3" type="ORF">ACFOW3_13235</name>
</gene>
<feature type="compositionally biased region" description="Pro residues" evidence="1">
    <location>
        <begin position="63"/>
        <end position="75"/>
    </location>
</feature>
<feature type="compositionally biased region" description="Polar residues" evidence="1">
    <location>
        <begin position="102"/>
        <end position="113"/>
    </location>
</feature>
<accession>A0ABV8DAL0</accession>
<reference evidence="4" key="1">
    <citation type="journal article" date="2019" name="Int. J. Syst. Evol. Microbiol.">
        <title>The Global Catalogue of Microorganisms (GCM) 10K type strain sequencing project: providing services to taxonomists for standard genome sequencing and annotation.</title>
        <authorList>
            <consortium name="The Broad Institute Genomics Platform"/>
            <consortium name="The Broad Institute Genome Sequencing Center for Infectious Disease"/>
            <person name="Wu L."/>
            <person name="Ma J."/>
        </authorList>
    </citation>
    <scope>NUCLEOTIDE SEQUENCE [LARGE SCALE GENOMIC DNA]</scope>
    <source>
        <strain evidence="4">CCUG 2113</strain>
    </source>
</reference>
<feature type="compositionally biased region" description="Basic residues" evidence="1">
    <location>
        <begin position="142"/>
        <end position="152"/>
    </location>
</feature>
<feature type="compositionally biased region" description="Low complexity" evidence="1">
    <location>
        <begin position="127"/>
        <end position="137"/>
    </location>
</feature>
<keyword evidence="4" id="KW-1185">Reference proteome</keyword>
<keyword evidence="2" id="KW-0732">Signal</keyword>
<feature type="region of interest" description="Disordered" evidence="1">
    <location>
        <begin position="56"/>
        <end position="152"/>
    </location>
</feature>